<reference evidence="1" key="1">
    <citation type="submission" date="2015-12" db="EMBL/GenBank/DDBJ databases">
        <title>Update maize B73 reference genome by single molecule sequencing technologies.</title>
        <authorList>
            <consortium name="Maize Genome Sequencing Project"/>
            <person name="Ware D."/>
        </authorList>
    </citation>
    <scope>NUCLEOTIDE SEQUENCE</scope>
    <source>
        <tissue evidence="1">Seedling</tissue>
    </source>
</reference>
<accession>A0A1D6FVW3</accession>
<dbReference type="AlphaFoldDB" id="A0A1D6FVW3"/>
<gene>
    <name evidence="1" type="ORF">ZEAMMB73_Zm00001d011075</name>
</gene>
<dbReference type="GO" id="GO:0016787">
    <property type="term" value="F:hydrolase activity"/>
    <property type="evidence" value="ECO:0007669"/>
    <property type="project" value="UniProtKB-KW"/>
</dbReference>
<name>A0A1D6FVW3_MAIZE</name>
<dbReference type="EMBL" id="CM000784">
    <property type="protein sequence ID" value="AQK95600.1"/>
    <property type="molecule type" value="Genomic_DNA"/>
</dbReference>
<keyword evidence="1" id="KW-0378">Hydrolase</keyword>
<evidence type="ECO:0000313" key="1">
    <source>
        <dbReference type="EMBL" id="AQK95600.1"/>
    </source>
</evidence>
<dbReference type="ExpressionAtlas" id="A0A1D6FVW3">
    <property type="expression patterns" value="baseline"/>
</dbReference>
<sequence length="88" mass="10611">MRTLQVVVSIFPVDLWRAKHREASTCHSRLFFGSRCQYLRHSRNFPTNKENRGSTDLYIIRWMQSKPRCKLQVWNDRLPFNVASDFYC</sequence>
<protein>
    <submittedName>
        <fullName evidence="1">Leukotriene A-4 hydrolase-like protein</fullName>
    </submittedName>
</protein>
<proteinExistence type="predicted"/>
<organism evidence="1">
    <name type="scientific">Zea mays</name>
    <name type="common">Maize</name>
    <dbReference type="NCBI Taxonomy" id="4577"/>
    <lineage>
        <taxon>Eukaryota</taxon>
        <taxon>Viridiplantae</taxon>
        <taxon>Streptophyta</taxon>
        <taxon>Embryophyta</taxon>
        <taxon>Tracheophyta</taxon>
        <taxon>Spermatophyta</taxon>
        <taxon>Magnoliopsida</taxon>
        <taxon>Liliopsida</taxon>
        <taxon>Poales</taxon>
        <taxon>Poaceae</taxon>
        <taxon>PACMAD clade</taxon>
        <taxon>Panicoideae</taxon>
        <taxon>Andropogonodae</taxon>
        <taxon>Andropogoneae</taxon>
        <taxon>Tripsacinae</taxon>
        <taxon>Zea</taxon>
    </lineage>
</organism>